<dbReference type="InParanoid" id="A0A067MSW1"/>
<dbReference type="STRING" id="930990.A0A067MSW1"/>
<name>A0A067MSW1_BOTB1</name>
<feature type="region of interest" description="Disordered" evidence="5">
    <location>
        <begin position="1"/>
        <end position="71"/>
    </location>
</feature>
<organism evidence="6 7">
    <name type="scientific">Botryobasidium botryosum (strain FD-172 SS1)</name>
    <dbReference type="NCBI Taxonomy" id="930990"/>
    <lineage>
        <taxon>Eukaryota</taxon>
        <taxon>Fungi</taxon>
        <taxon>Dikarya</taxon>
        <taxon>Basidiomycota</taxon>
        <taxon>Agaricomycotina</taxon>
        <taxon>Agaricomycetes</taxon>
        <taxon>Cantharellales</taxon>
        <taxon>Botryobasidiaceae</taxon>
        <taxon>Botryobasidium</taxon>
    </lineage>
</organism>
<feature type="compositionally biased region" description="Polar residues" evidence="5">
    <location>
        <begin position="53"/>
        <end position="65"/>
    </location>
</feature>
<reference evidence="7" key="1">
    <citation type="journal article" date="2014" name="Proc. Natl. Acad. Sci. U.S.A.">
        <title>Extensive sampling of basidiomycete genomes demonstrates inadequacy of the white-rot/brown-rot paradigm for wood decay fungi.</title>
        <authorList>
            <person name="Riley R."/>
            <person name="Salamov A.A."/>
            <person name="Brown D.W."/>
            <person name="Nagy L.G."/>
            <person name="Floudas D."/>
            <person name="Held B.W."/>
            <person name="Levasseur A."/>
            <person name="Lombard V."/>
            <person name="Morin E."/>
            <person name="Otillar R."/>
            <person name="Lindquist E.A."/>
            <person name="Sun H."/>
            <person name="LaButti K.M."/>
            <person name="Schmutz J."/>
            <person name="Jabbour D."/>
            <person name="Luo H."/>
            <person name="Baker S.E."/>
            <person name="Pisabarro A.G."/>
            <person name="Walton J.D."/>
            <person name="Blanchette R.A."/>
            <person name="Henrissat B."/>
            <person name="Martin F."/>
            <person name="Cullen D."/>
            <person name="Hibbett D.S."/>
            <person name="Grigoriev I.V."/>
        </authorList>
    </citation>
    <scope>NUCLEOTIDE SEQUENCE [LARGE SCALE GENOMIC DNA]</scope>
    <source>
        <strain evidence="7">FD-172 SS1</strain>
    </source>
</reference>
<dbReference type="EMBL" id="KL198036">
    <property type="protein sequence ID" value="KDQ14676.1"/>
    <property type="molecule type" value="Genomic_DNA"/>
</dbReference>
<evidence type="ECO:0000256" key="3">
    <source>
        <dbReference type="ARBA" id="ARBA00023140"/>
    </source>
</evidence>
<evidence type="ECO:0000313" key="6">
    <source>
        <dbReference type="EMBL" id="KDQ14676.1"/>
    </source>
</evidence>
<dbReference type="InterPro" id="IPR008733">
    <property type="entry name" value="PEX11"/>
</dbReference>
<evidence type="ECO:0000256" key="4">
    <source>
        <dbReference type="ARBA" id="ARBA00046271"/>
    </source>
</evidence>
<keyword evidence="7" id="KW-1185">Reference proteome</keyword>
<evidence type="ECO:0000256" key="2">
    <source>
        <dbReference type="ARBA" id="ARBA00023136"/>
    </source>
</evidence>
<dbReference type="AlphaFoldDB" id="A0A067MSW1"/>
<dbReference type="GO" id="GO:0005778">
    <property type="term" value="C:peroxisomal membrane"/>
    <property type="evidence" value="ECO:0007669"/>
    <property type="project" value="UniProtKB-SubCell"/>
</dbReference>
<evidence type="ECO:0000313" key="7">
    <source>
        <dbReference type="Proteomes" id="UP000027195"/>
    </source>
</evidence>
<dbReference type="PANTHER" id="PTHR12652:SF19">
    <property type="entry name" value="PEROXISOMAL BIOGENESIS FACTOR 11"/>
    <property type="match status" value="1"/>
</dbReference>
<feature type="region of interest" description="Disordered" evidence="5">
    <location>
        <begin position="193"/>
        <end position="222"/>
    </location>
</feature>
<evidence type="ECO:0000256" key="1">
    <source>
        <dbReference type="ARBA" id="ARBA00022593"/>
    </source>
</evidence>
<proteinExistence type="predicted"/>
<comment type="subcellular location">
    <subcellularLocation>
        <location evidence="4">Peroxisome membrane</location>
    </subcellularLocation>
</comment>
<dbReference type="PANTHER" id="PTHR12652">
    <property type="entry name" value="PEROXISOMAL BIOGENESIS FACTOR 11"/>
    <property type="match status" value="1"/>
</dbReference>
<dbReference type="Proteomes" id="UP000027195">
    <property type="component" value="Unassembled WGS sequence"/>
</dbReference>
<evidence type="ECO:0000256" key="5">
    <source>
        <dbReference type="SAM" id="MobiDB-lite"/>
    </source>
</evidence>
<sequence>MSHQNHWSPADDDSHDSFFPANDPSSSSFQVNPASQLPRHPAPPSPIHARPRVSSQTKGNGSFSMKSMPMPTPKSATFGIEDLSDMDSDGGGEDIAATKVTNLEICREMLKTSTGRDKILKLLQYTMRVYLIFHFRAARVFDLSKNSTSAEVARRFKSTMSGFSLARKCLILFNWVTPLIEITQPITSASITSSLHIPRKPKNPSMSTSISPKKPKSGGGSLSSFTLTSPTLLHRFLHAPPPLLLDLFNGVADDLYTFSRIGLVGKKLGERAERAANWAWFAATLAGLVEVGAERTLTKGLIEEVENRLYAAEVQIAEGPLSAGGLGATRSGRVLHNTPDEAEFARLHKQLMWLQISRIKFLMDLTFVSYDLFSVQRAREPIMAFSGLLSGILSAAKLYDKHRTQLAKA</sequence>
<feature type="compositionally biased region" description="Polar residues" evidence="5">
    <location>
        <begin position="23"/>
        <end position="35"/>
    </location>
</feature>
<gene>
    <name evidence="6" type="ORF">BOTBODRAFT_187714</name>
</gene>
<dbReference type="Pfam" id="PF05648">
    <property type="entry name" value="PEX11"/>
    <property type="match status" value="2"/>
</dbReference>
<dbReference type="GO" id="GO:0016559">
    <property type="term" value="P:peroxisome fission"/>
    <property type="evidence" value="ECO:0007669"/>
    <property type="project" value="InterPro"/>
</dbReference>
<keyword evidence="1" id="KW-0962">Peroxisome biogenesis</keyword>
<protein>
    <submittedName>
        <fullName evidence="6">Uncharacterized protein</fullName>
    </submittedName>
</protein>
<dbReference type="OrthoDB" id="411017at2759"/>
<dbReference type="HOGENOM" id="CLU_059609_0_0_1"/>
<accession>A0A067MSW1</accession>
<keyword evidence="2" id="KW-0472">Membrane</keyword>
<keyword evidence="3" id="KW-0576">Peroxisome</keyword>